<feature type="transmembrane region" description="Helical" evidence="1">
    <location>
        <begin position="98"/>
        <end position="119"/>
    </location>
</feature>
<dbReference type="HOGENOM" id="CLU_086446_0_0_1"/>
<feature type="transmembrane region" description="Helical" evidence="1">
    <location>
        <begin position="157"/>
        <end position="179"/>
    </location>
</feature>
<gene>
    <name evidence="2" type="ORF">JAAARDRAFT_127085</name>
</gene>
<keyword evidence="1" id="KW-0812">Transmembrane</keyword>
<keyword evidence="1" id="KW-0472">Membrane</keyword>
<dbReference type="InterPro" id="IPR034804">
    <property type="entry name" value="SQR/QFR_C/D"/>
</dbReference>
<evidence type="ECO:0000313" key="2">
    <source>
        <dbReference type="EMBL" id="KDQ59726.1"/>
    </source>
</evidence>
<proteinExistence type="predicted"/>
<dbReference type="GO" id="GO:0055088">
    <property type="term" value="P:lipid homeostasis"/>
    <property type="evidence" value="ECO:0007669"/>
    <property type="project" value="InterPro"/>
</dbReference>
<name>A0A067QAW4_9AGAM</name>
<keyword evidence="1" id="KW-1133">Transmembrane helix</keyword>
<dbReference type="InParanoid" id="A0A067QAW4"/>
<feature type="transmembrane region" description="Helical" evidence="1">
    <location>
        <begin position="67"/>
        <end position="86"/>
    </location>
</feature>
<dbReference type="InterPro" id="IPR039960">
    <property type="entry name" value="MCP1"/>
</dbReference>
<evidence type="ECO:0008006" key="4">
    <source>
        <dbReference type="Google" id="ProtNLM"/>
    </source>
</evidence>
<dbReference type="OrthoDB" id="10259513at2759"/>
<dbReference type="Proteomes" id="UP000027265">
    <property type="component" value="Unassembled WGS sequence"/>
</dbReference>
<dbReference type="Gene3D" id="1.20.1300.10">
    <property type="entry name" value="Fumarate reductase/succinate dehydrogenase, transmembrane subunit"/>
    <property type="match status" value="1"/>
</dbReference>
<organism evidence="2 3">
    <name type="scientific">Jaapia argillacea MUCL 33604</name>
    <dbReference type="NCBI Taxonomy" id="933084"/>
    <lineage>
        <taxon>Eukaryota</taxon>
        <taxon>Fungi</taxon>
        <taxon>Dikarya</taxon>
        <taxon>Basidiomycota</taxon>
        <taxon>Agaricomycotina</taxon>
        <taxon>Agaricomycetes</taxon>
        <taxon>Agaricomycetidae</taxon>
        <taxon>Jaapiales</taxon>
        <taxon>Jaapiaceae</taxon>
        <taxon>Jaapia</taxon>
    </lineage>
</organism>
<keyword evidence="3" id="KW-1185">Reference proteome</keyword>
<dbReference type="AlphaFoldDB" id="A0A067QAW4"/>
<dbReference type="EMBL" id="KL197715">
    <property type="protein sequence ID" value="KDQ59726.1"/>
    <property type="molecule type" value="Genomic_DNA"/>
</dbReference>
<dbReference type="PANTHER" id="PTHR38409:SF1">
    <property type="entry name" value="MITOCHONDRIAL ADAPTER PROTEIN MCP1"/>
    <property type="match status" value="1"/>
</dbReference>
<sequence length="242" mass="26599">MEPQPSTPKSLRRTALPYLTKIAHGSASFIGTFLLIHLTAPVLANLGGSSLSSQVMLLGREYYQTSFGEKYLVLLPLVAHCTTSIAKRLLSPQPIRPWSTLLSVTGYAAFGIFLPIHFITHRVNPSDPSSPIYSVGPAELDYEFVKVGLQTWPWRSWMLYAGLVGCVALHASEGMNLIWNTWLRGSLGKPSVSQKTRRIGAGAAAGLVLSGLLVVSLEPLMTFMSLASRYQESFSKTWIYRL</sequence>
<protein>
    <recommendedName>
        <fullName evidence="4">Mitochondrial adapter protein MCP1 transmembrane domain-containing protein</fullName>
    </recommendedName>
</protein>
<evidence type="ECO:0000256" key="1">
    <source>
        <dbReference type="SAM" id="Phobius"/>
    </source>
</evidence>
<reference evidence="3" key="1">
    <citation type="journal article" date="2014" name="Proc. Natl. Acad. Sci. U.S.A.">
        <title>Extensive sampling of basidiomycete genomes demonstrates inadequacy of the white-rot/brown-rot paradigm for wood decay fungi.</title>
        <authorList>
            <person name="Riley R."/>
            <person name="Salamov A.A."/>
            <person name="Brown D.W."/>
            <person name="Nagy L.G."/>
            <person name="Floudas D."/>
            <person name="Held B.W."/>
            <person name="Levasseur A."/>
            <person name="Lombard V."/>
            <person name="Morin E."/>
            <person name="Otillar R."/>
            <person name="Lindquist E.A."/>
            <person name="Sun H."/>
            <person name="LaButti K.M."/>
            <person name="Schmutz J."/>
            <person name="Jabbour D."/>
            <person name="Luo H."/>
            <person name="Baker S.E."/>
            <person name="Pisabarro A.G."/>
            <person name="Walton J.D."/>
            <person name="Blanchette R.A."/>
            <person name="Henrissat B."/>
            <person name="Martin F."/>
            <person name="Cullen D."/>
            <person name="Hibbett D.S."/>
            <person name="Grigoriev I.V."/>
        </authorList>
    </citation>
    <scope>NUCLEOTIDE SEQUENCE [LARGE SCALE GENOMIC DNA]</scope>
    <source>
        <strain evidence="3">MUCL 33604</strain>
    </source>
</reference>
<accession>A0A067QAW4</accession>
<feature type="transmembrane region" description="Helical" evidence="1">
    <location>
        <begin position="199"/>
        <end position="217"/>
    </location>
</feature>
<evidence type="ECO:0000313" key="3">
    <source>
        <dbReference type="Proteomes" id="UP000027265"/>
    </source>
</evidence>
<feature type="transmembrane region" description="Helical" evidence="1">
    <location>
        <begin position="21"/>
        <end position="47"/>
    </location>
</feature>
<dbReference type="GO" id="GO:0016020">
    <property type="term" value="C:membrane"/>
    <property type="evidence" value="ECO:0007669"/>
    <property type="project" value="InterPro"/>
</dbReference>
<dbReference type="PANTHER" id="PTHR38409">
    <property type="entry name" value="MDM10-COMPLEMENTING PROTEIN 1"/>
    <property type="match status" value="1"/>
</dbReference>
<dbReference type="SUPFAM" id="SSF81343">
    <property type="entry name" value="Fumarate reductase respiratory complex transmembrane subunits"/>
    <property type="match status" value="1"/>
</dbReference>